<feature type="compositionally biased region" description="Polar residues" evidence="1">
    <location>
        <begin position="182"/>
        <end position="199"/>
    </location>
</feature>
<name>A0A0V1HPR2_9BILA</name>
<dbReference type="Proteomes" id="UP000055024">
    <property type="component" value="Unassembled WGS sequence"/>
</dbReference>
<feature type="region of interest" description="Disordered" evidence="1">
    <location>
        <begin position="158"/>
        <end position="201"/>
    </location>
</feature>
<reference evidence="2 3" key="1">
    <citation type="submission" date="2015-01" db="EMBL/GenBank/DDBJ databases">
        <title>Evolution of Trichinella species and genotypes.</title>
        <authorList>
            <person name="Korhonen P.K."/>
            <person name="Edoardo P."/>
            <person name="Giuseppe L.R."/>
            <person name="Gasser R.B."/>
        </authorList>
    </citation>
    <scope>NUCLEOTIDE SEQUENCE [LARGE SCALE GENOMIC DNA]</scope>
    <source>
        <strain evidence="2">ISS1029</strain>
    </source>
</reference>
<organism evidence="2 3">
    <name type="scientific">Trichinella zimbabwensis</name>
    <dbReference type="NCBI Taxonomy" id="268475"/>
    <lineage>
        <taxon>Eukaryota</taxon>
        <taxon>Metazoa</taxon>
        <taxon>Ecdysozoa</taxon>
        <taxon>Nematoda</taxon>
        <taxon>Enoplea</taxon>
        <taxon>Dorylaimia</taxon>
        <taxon>Trichinellida</taxon>
        <taxon>Trichinellidae</taxon>
        <taxon>Trichinella</taxon>
    </lineage>
</organism>
<evidence type="ECO:0000313" key="3">
    <source>
        <dbReference type="Proteomes" id="UP000055024"/>
    </source>
</evidence>
<evidence type="ECO:0000313" key="2">
    <source>
        <dbReference type="EMBL" id="KRZ12224.1"/>
    </source>
</evidence>
<dbReference type="EMBL" id="JYDP01000042">
    <property type="protein sequence ID" value="KRZ12224.1"/>
    <property type="molecule type" value="Genomic_DNA"/>
</dbReference>
<comment type="caution">
    <text evidence="2">The sequence shown here is derived from an EMBL/GenBank/DDBJ whole genome shotgun (WGS) entry which is preliminary data.</text>
</comment>
<keyword evidence="3" id="KW-1185">Reference proteome</keyword>
<dbReference type="AlphaFoldDB" id="A0A0V1HPR2"/>
<evidence type="ECO:0008006" key="4">
    <source>
        <dbReference type="Google" id="ProtNLM"/>
    </source>
</evidence>
<evidence type="ECO:0000256" key="1">
    <source>
        <dbReference type="SAM" id="MobiDB-lite"/>
    </source>
</evidence>
<proteinExistence type="predicted"/>
<gene>
    <name evidence="2" type="ORF">T11_6864</name>
</gene>
<accession>A0A0V1HPR2</accession>
<protein>
    <recommendedName>
        <fullName evidence="4">Retrovirus-related Pol polyprotein from transposon</fullName>
    </recommendedName>
</protein>
<sequence length="223" mass="26022">MVKDADGEDHLSLMLYAYRTVKLASTGASPFTLIFRREAQTNLTLTTVPDQWNYSNPLSISNEELLRRFHKAGNQSDHPTGLTFAKEHLSVEAQRQKEQYDRAAQAPPMLLGGTPVWIWYPRRGKFQPQWQGEWTISKYLSPTTVQVIHVNRIRQRQMRHIQPEPIDISNTQEDNADRSQRNPKSTRNFQSKVESTPNEKTTKKYEDFICERTRIFYAKRGRV</sequence>